<dbReference type="AlphaFoldDB" id="A0A518BET5"/>
<accession>A0A518BET5</accession>
<dbReference type="PANTHER" id="PTHR33361:SF2">
    <property type="entry name" value="DUF885 DOMAIN-CONTAINING PROTEIN"/>
    <property type="match status" value="1"/>
</dbReference>
<evidence type="ECO:0000313" key="1">
    <source>
        <dbReference type="EMBL" id="QDU65476.1"/>
    </source>
</evidence>
<keyword evidence="2" id="KW-1185">Reference proteome</keyword>
<dbReference type="RefSeq" id="WP_145062103.1">
    <property type="nucleotide sequence ID" value="NZ_CP036287.1"/>
</dbReference>
<dbReference type="Proteomes" id="UP000316921">
    <property type="component" value="Chromosome"/>
</dbReference>
<reference evidence="1 2" key="1">
    <citation type="submission" date="2019-02" db="EMBL/GenBank/DDBJ databases">
        <title>Deep-cultivation of Planctomycetes and their phenomic and genomic characterization uncovers novel biology.</title>
        <authorList>
            <person name="Wiegand S."/>
            <person name="Jogler M."/>
            <person name="Boedeker C."/>
            <person name="Pinto D."/>
            <person name="Vollmers J."/>
            <person name="Rivas-Marin E."/>
            <person name="Kohn T."/>
            <person name="Peeters S.H."/>
            <person name="Heuer A."/>
            <person name="Rast P."/>
            <person name="Oberbeckmann S."/>
            <person name="Bunk B."/>
            <person name="Jeske O."/>
            <person name="Meyerdierks A."/>
            <person name="Storesund J.E."/>
            <person name="Kallscheuer N."/>
            <person name="Luecker S."/>
            <person name="Lage O.M."/>
            <person name="Pohl T."/>
            <person name="Merkel B.J."/>
            <person name="Hornburger P."/>
            <person name="Mueller R.-W."/>
            <person name="Bruemmer F."/>
            <person name="Labrenz M."/>
            <person name="Spormann A.M."/>
            <person name="Op den Camp H."/>
            <person name="Overmann J."/>
            <person name="Amann R."/>
            <person name="Jetten M.S.M."/>
            <person name="Mascher T."/>
            <person name="Medema M.H."/>
            <person name="Devos D.P."/>
            <person name="Kaster A.-K."/>
            <person name="Ovreas L."/>
            <person name="Rohde M."/>
            <person name="Galperin M.Y."/>
            <person name="Jogler C."/>
        </authorList>
    </citation>
    <scope>NUCLEOTIDE SEQUENCE [LARGE SCALE GENOMIC DNA]</scope>
    <source>
        <strain evidence="1 2">Pla133</strain>
    </source>
</reference>
<name>A0A518BET5_9BACT</name>
<proteinExistence type="predicted"/>
<dbReference type="KEGG" id="pbap:Pla133_05410"/>
<dbReference type="PANTHER" id="PTHR33361">
    <property type="entry name" value="GLR0591 PROTEIN"/>
    <property type="match status" value="1"/>
</dbReference>
<sequence length="560" mass="63209">MISCLLAVAALQSPAPAPIDLRARIEHYEADRSALWRRYAAPLSTERAERLTAFERGVLAELDALDYDALGVDQRVDWHLLRDEALASLAGLELEHRRDSELAELIPFAERLVPLFEARQRVDPVDGSTTAHLVDGVGARIDEVQAAVDAGEFDALTAVVAGRAAGRIDDLGWALREWYDFRAGYDPLFTWWLAQPKSRVAEGLEDLARTLRERLIEADDGADATLVGDPIGREALLAALEREFIPYSPAELIELARTELAWCDARMAESARALGFGDDWRAAQAHVKSLHAEPGAQPELVRHLVEEAIDFVTERDLVTVPPLCAETWRMTMLSPERQRVSPYFLGGELMQVSFPTDAMTDGEKRATLAGNNEHFSRAVAHHEVIPGHHLQGFMQQRFMPHRRLFSTPFWVEGWALYWEMRLWDLGFPRGPEDRIGMLFWRRHRCARVIFSLSFHLGEMTAPQCVDFLVENVGHERDNAEAEVRRSVGGDYGPLYQAAYMIGGLQFRALHRELVLEGEWEERAFHDAVLQRGSIPIELLRASLLGRAPERELASSWRFGE</sequence>
<dbReference type="Pfam" id="PF05960">
    <property type="entry name" value="DUF885"/>
    <property type="match status" value="1"/>
</dbReference>
<organism evidence="1 2">
    <name type="scientific">Engelhardtia mirabilis</name>
    <dbReference type="NCBI Taxonomy" id="2528011"/>
    <lineage>
        <taxon>Bacteria</taxon>
        <taxon>Pseudomonadati</taxon>
        <taxon>Planctomycetota</taxon>
        <taxon>Planctomycetia</taxon>
        <taxon>Planctomycetia incertae sedis</taxon>
        <taxon>Engelhardtia</taxon>
    </lineage>
</organism>
<protein>
    <recommendedName>
        <fullName evidence="3">X-Pro dipeptidyl-peptidase</fullName>
    </recommendedName>
</protein>
<evidence type="ECO:0000313" key="2">
    <source>
        <dbReference type="Proteomes" id="UP000316921"/>
    </source>
</evidence>
<dbReference type="InterPro" id="IPR010281">
    <property type="entry name" value="DUF885"/>
</dbReference>
<gene>
    <name evidence="1" type="ORF">Pla133_05410</name>
</gene>
<evidence type="ECO:0008006" key="3">
    <source>
        <dbReference type="Google" id="ProtNLM"/>
    </source>
</evidence>
<dbReference type="EMBL" id="CP036287">
    <property type="protein sequence ID" value="QDU65476.1"/>
    <property type="molecule type" value="Genomic_DNA"/>
</dbReference>